<feature type="domain" description="HTH cro/C1-type" evidence="2">
    <location>
        <begin position="60"/>
        <end position="114"/>
    </location>
</feature>
<accession>A0ABS1D8I3</accession>
<dbReference type="InterPro" id="IPR001387">
    <property type="entry name" value="Cro/C1-type_HTH"/>
</dbReference>
<feature type="compositionally biased region" description="Basic and acidic residues" evidence="1">
    <location>
        <begin position="1"/>
        <end position="10"/>
    </location>
</feature>
<evidence type="ECO:0000256" key="1">
    <source>
        <dbReference type="SAM" id="MobiDB-lite"/>
    </source>
</evidence>
<feature type="compositionally biased region" description="Low complexity" evidence="1">
    <location>
        <begin position="141"/>
        <end position="157"/>
    </location>
</feature>
<evidence type="ECO:0000313" key="4">
    <source>
        <dbReference type="Proteomes" id="UP001296873"/>
    </source>
</evidence>
<dbReference type="Proteomes" id="UP001296873">
    <property type="component" value="Unassembled WGS sequence"/>
</dbReference>
<dbReference type="EMBL" id="NRRL01000001">
    <property type="protein sequence ID" value="MBK1666729.1"/>
    <property type="molecule type" value="Genomic_DNA"/>
</dbReference>
<dbReference type="Pfam" id="PF01381">
    <property type="entry name" value="HTH_3"/>
    <property type="match status" value="1"/>
</dbReference>
<evidence type="ECO:0000259" key="2">
    <source>
        <dbReference type="PROSITE" id="PS50943"/>
    </source>
</evidence>
<dbReference type="SUPFAM" id="SSF47413">
    <property type="entry name" value="lambda repressor-like DNA-binding domains"/>
    <property type="match status" value="1"/>
</dbReference>
<gene>
    <name evidence="3" type="ORF">CKO28_01545</name>
</gene>
<dbReference type="CDD" id="cd00093">
    <property type="entry name" value="HTH_XRE"/>
    <property type="match status" value="1"/>
</dbReference>
<dbReference type="Gene3D" id="1.10.260.40">
    <property type="entry name" value="lambda repressor-like DNA-binding domains"/>
    <property type="match status" value="1"/>
</dbReference>
<dbReference type="SMART" id="SM00530">
    <property type="entry name" value="HTH_XRE"/>
    <property type="match status" value="1"/>
</dbReference>
<proteinExistence type="predicted"/>
<evidence type="ECO:0000313" key="3">
    <source>
        <dbReference type="EMBL" id="MBK1666729.1"/>
    </source>
</evidence>
<dbReference type="InterPro" id="IPR010982">
    <property type="entry name" value="Lambda_DNA-bd_dom_sf"/>
</dbReference>
<name>A0ABS1D8I3_9PROT</name>
<feature type="region of interest" description="Disordered" evidence="1">
    <location>
        <begin position="126"/>
        <end position="157"/>
    </location>
</feature>
<protein>
    <recommendedName>
        <fullName evidence="2">HTH cro/C1-type domain-containing protein</fullName>
    </recommendedName>
</protein>
<dbReference type="PROSITE" id="PS50943">
    <property type="entry name" value="HTH_CROC1"/>
    <property type="match status" value="1"/>
</dbReference>
<reference evidence="3 4" key="1">
    <citation type="journal article" date="2020" name="Microorganisms">
        <title>Osmotic Adaptation and Compatible Solute Biosynthesis of Phototrophic Bacteria as Revealed from Genome Analyses.</title>
        <authorList>
            <person name="Imhoff J.F."/>
            <person name="Rahn T."/>
            <person name="Kunzel S."/>
            <person name="Keller A."/>
            <person name="Neulinger S.C."/>
        </authorList>
    </citation>
    <scope>NUCLEOTIDE SEQUENCE [LARGE SCALE GENOMIC DNA]</scope>
    <source>
        <strain evidence="3 4">DSM 9895</strain>
    </source>
</reference>
<keyword evidence="4" id="KW-1185">Reference proteome</keyword>
<comment type="caution">
    <text evidence="3">The sequence shown here is derived from an EMBL/GenBank/DDBJ whole genome shotgun (WGS) entry which is preliminary data.</text>
</comment>
<feature type="region of interest" description="Disordered" evidence="1">
    <location>
        <begin position="1"/>
        <end position="24"/>
    </location>
</feature>
<organism evidence="3 4">
    <name type="scientific">Rhodovibrio sodomensis</name>
    <dbReference type="NCBI Taxonomy" id="1088"/>
    <lineage>
        <taxon>Bacteria</taxon>
        <taxon>Pseudomonadati</taxon>
        <taxon>Pseudomonadota</taxon>
        <taxon>Alphaproteobacteria</taxon>
        <taxon>Rhodospirillales</taxon>
        <taxon>Rhodovibrionaceae</taxon>
        <taxon>Rhodovibrio</taxon>
    </lineage>
</organism>
<sequence length="157" mass="16947">MSRGRQEINKMARAQTRQTQPRNALRQHMDGLRARDPAMAQVSQLDQNAETTAIALREILREARKASGLTMQQMADRMHVTQPTVSAIETGDGNLGVKTLARYLGALDMDLMQLVTDMRQSVLAHTPVAGEAENARDASDGDPSAPPAAAAASTPRS</sequence>